<dbReference type="PROSITE" id="PS50110">
    <property type="entry name" value="RESPONSE_REGULATORY"/>
    <property type="match status" value="1"/>
</dbReference>
<comment type="catalytic activity">
    <reaction evidence="1">
        <text>ATP + protein L-histidine = ADP + protein N-phospho-L-histidine.</text>
        <dbReference type="EC" id="2.7.13.3"/>
    </reaction>
</comment>
<protein>
    <recommendedName>
        <fullName evidence="2">histidine kinase</fullName>
        <ecNumber evidence="2">2.7.13.3</ecNumber>
    </recommendedName>
</protein>
<evidence type="ECO:0000256" key="5">
    <source>
        <dbReference type="ARBA" id="ARBA00023012"/>
    </source>
</evidence>
<dbReference type="CDD" id="cd00075">
    <property type="entry name" value="HATPase"/>
    <property type="match status" value="1"/>
</dbReference>
<keyword evidence="5" id="KW-0902">Two-component regulatory system</keyword>
<dbReference type="CDD" id="cd17574">
    <property type="entry name" value="REC_OmpR"/>
    <property type="match status" value="1"/>
</dbReference>
<organism evidence="9 10">
    <name type="scientific">Trichormus variabilis NIES-23</name>
    <dbReference type="NCBI Taxonomy" id="1973479"/>
    <lineage>
        <taxon>Bacteria</taxon>
        <taxon>Bacillati</taxon>
        <taxon>Cyanobacteriota</taxon>
        <taxon>Cyanophyceae</taxon>
        <taxon>Nostocales</taxon>
        <taxon>Nostocaceae</taxon>
        <taxon>Trichormus</taxon>
    </lineage>
</organism>
<evidence type="ECO:0000256" key="1">
    <source>
        <dbReference type="ARBA" id="ARBA00000085"/>
    </source>
</evidence>
<gene>
    <name evidence="9" type="ORF">NIES23_50290</name>
</gene>
<dbReference type="Pfam" id="PF00072">
    <property type="entry name" value="Response_reg"/>
    <property type="match status" value="1"/>
</dbReference>
<dbReference type="InterPro" id="IPR001789">
    <property type="entry name" value="Sig_transdc_resp-reg_receiver"/>
</dbReference>
<dbReference type="InterPro" id="IPR036890">
    <property type="entry name" value="HATPase_C_sf"/>
</dbReference>
<dbReference type="Proteomes" id="UP000217507">
    <property type="component" value="Chromosome"/>
</dbReference>
<dbReference type="PROSITE" id="PS50109">
    <property type="entry name" value="HIS_KIN"/>
    <property type="match status" value="1"/>
</dbReference>
<dbReference type="GO" id="GO:0000155">
    <property type="term" value="F:phosphorelay sensor kinase activity"/>
    <property type="evidence" value="ECO:0007669"/>
    <property type="project" value="InterPro"/>
</dbReference>
<evidence type="ECO:0000256" key="4">
    <source>
        <dbReference type="ARBA" id="ARBA00022777"/>
    </source>
</evidence>
<dbReference type="Gene3D" id="3.30.565.10">
    <property type="entry name" value="Histidine kinase-like ATPase, C-terminal domain"/>
    <property type="match status" value="1"/>
</dbReference>
<dbReference type="Gene3D" id="3.40.50.2300">
    <property type="match status" value="1"/>
</dbReference>
<dbReference type="PRINTS" id="PR00344">
    <property type="entry name" value="BCTRLSENSOR"/>
</dbReference>
<dbReference type="EMBL" id="AP018216">
    <property type="protein sequence ID" value="BAY72205.1"/>
    <property type="molecule type" value="Genomic_DNA"/>
</dbReference>
<dbReference type="PANTHER" id="PTHR43547">
    <property type="entry name" value="TWO-COMPONENT HISTIDINE KINASE"/>
    <property type="match status" value="1"/>
</dbReference>
<dbReference type="InterPro" id="IPR011006">
    <property type="entry name" value="CheY-like_superfamily"/>
</dbReference>
<evidence type="ECO:0000313" key="10">
    <source>
        <dbReference type="Proteomes" id="UP000217507"/>
    </source>
</evidence>
<dbReference type="SUPFAM" id="SSF55874">
    <property type="entry name" value="ATPase domain of HSP90 chaperone/DNA topoisomerase II/histidine kinase"/>
    <property type="match status" value="1"/>
</dbReference>
<feature type="domain" description="Histidine kinase" evidence="7">
    <location>
        <begin position="143"/>
        <end position="364"/>
    </location>
</feature>
<dbReference type="InterPro" id="IPR003594">
    <property type="entry name" value="HATPase_dom"/>
</dbReference>
<evidence type="ECO:0000256" key="6">
    <source>
        <dbReference type="PROSITE-ProRule" id="PRU00169"/>
    </source>
</evidence>
<dbReference type="SUPFAM" id="SSF47384">
    <property type="entry name" value="Homodimeric domain of signal transducing histidine kinase"/>
    <property type="match status" value="1"/>
</dbReference>
<dbReference type="EC" id="2.7.13.3" evidence="2"/>
<dbReference type="InterPro" id="IPR036097">
    <property type="entry name" value="HisK_dim/P_sf"/>
</dbReference>
<dbReference type="SMART" id="SM00448">
    <property type="entry name" value="REC"/>
    <property type="match status" value="1"/>
</dbReference>
<dbReference type="AlphaFoldDB" id="A0A1Z4KT39"/>
<dbReference type="InterPro" id="IPR004358">
    <property type="entry name" value="Sig_transdc_His_kin-like_C"/>
</dbReference>
<evidence type="ECO:0000259" key="8">
    <source>
        <dbReference type="PROSITE" id="PS50110"/>
    </source>
</evidence>
<dbReference type="Gene3D" id="1.10.287.130">
    <property type="match status" value="1"/>
</dbReference>
<proteinExistence type="predicted"/>
<dbReference type="SMART" id="SM00388">
    <property type="entry name" value="HisKA"/>
    <property type="match status" value="1"/>
</dbReference>
<keyword evidence="3 6" id="KW-0597">Phosphoprotein</keyword>
<dbReference type="PANTHER" id="PTHR43547:SF2">
    <property type="entry name" value="HYBRID SIGNAL TRANSDUCTION HISTIDINE KINASE C"/>
    <property type="match status" value="1"/>
</dbReference>
<dbReference type="InterPro" id="IPR005467">
    <property type="entry name" value="His_kinase_dom"/>
</dbReference>
<feature type="modified residue" description="4-aspartylphosphate" evidence="6">
    <location>
        <position position="52"/>
    </location>
</feature>
<keyword evidence="4" id="KW-0808">Transferase</keyword>
<sequence>MNKILVIEDDIHVRQNILDLLEGEGFNILEAHNGLLGVQLAQEEIPDLIICDVMMPELDGYEVLKALRQCPETAIIPLIFLTAKSDKNDFRQGMEMGADDYIIKPFTRAELLAAIACRLEKHITIKQENQRKLDNLRNSIALSLPHEMRTPLNGILGFSQILMEESDSLDSQAIQEMAESIYLSGERLFGLIQNFLMYAELEVMGTDPQQIKLLQSQTTIFPNPTLIELITEKAKKAARKADLSLELHPCSVRISTTKIAKIIEELLDNAFKFSSPGSLVKIKNQVINNCLILSFIDHGRGITAAQIAELGAYQQFERKLYEQQGSGLGLTIAKRIAELHGGKLKIHSKPQEKTIVQVVLPCSQRQEDYCDSTYYQKSSTIGIRMDY</sequence>
<dbReference type="Pfam" id="PF00512">
    <property type="entry name" value="HisKA"/>
    <property type="match status" value="1"/>
</dbReference>
<evidence type="ECO:0000313" key="9">
    <source>
        <dbReference type="EMBL" id="BAY72205.1"/>
    </source>
</evidence>
<evidence type="ECO:0000256" key="3">
    <source>
        <dbReference type="ARBA" id="ARBA00022553"/>
    </source>
</evidence>
<name>A0A1Z4KT39_ANAVA</name>
<accession>A0A1Z4KT39</accession>
<evidence type="ECO:0000256" key="2">
    <source>
        <dbReference type="ARBA" id="ARBA00012438"/>
    </source>
</evidence>
<feature type="domain" description="Response regulatory" evidence="8">
    <location>
        <begin position="3"/>
        <end position="119"/>
    </location>
</feature>
<dbReference type="InterPro" id="IPR003661">
    <property type="entry name" value="HisK_dim/P_dom"/>
</dbReference>
<dbReference type="Pfam" id="PF02518">
    <property type="entry name" value="HATPase_c"/>
    <property type="match status" value="1"/>
</dbReference>
<reference evidence="9 10" key="1">
    <citation type="submission" date="2017-06" db="EMBL/GenBank/DDBJ databases">
        <title>Genome sequencing of cyanobaciteial culture collection at National Institute for Environmental Studies (NIES).</title>
        <authorList>
            <person name="Hirose Y."/>
            <person name="Shimura Y."/>
            <person name="Fujisawa T."/>
            <person name="Nakamura Y."/>
            <person name="Kawachi M."/>
        </authorList>
    </citation>
    <scope>NUCLEOTIDE SEQUENCE [LARGE SCALE GENOMIC DNA]</scope>
    <source>
        <strain evidence="9 10">NIES-23</strain>
    </source>
</reference>
<keyword evidence="4" id="KW-0418">Kinase</keyword>
<dbReference type="CDD" id="cd00082">
    <property type="entry name" value="HisKA"/>
    <property type="match status" value="1"/>
</dbReference>
<evidence type="ECO:0000259" key="7">
    <source>
        <dbReference type="PROSITE" id="PS50109"/>
    </source>
</evidence>
<dbReference type="SUPFAM" id="SSF52172">
    <property type="entry name" value="CheY-like"/>
    <property type="match status" value="1"/>
</dbReference>
<dbReference type="SMART" id="SM00387">
    <property type="entry name" value="HATPase_c"/>
    <property type="match status" value="1"/>
</dbReference>